<gene>
    <name evidence="23" type="ORF">F0415_00600</name>
</gene>
<dbReference type="FunFam" id="3.30.565.10:FF:000010">
    <property type="entry name" value="Sensor histidine kinase RcsC"/>
    <property type="match status" value="1"/>
</dbReference>
<dbReference type="InterPro" id="IPR004358">
    <property type="entry name" value="Sig_transdc_His_kin-like_C"/>
</dbReference>
<dbReference type="CDD" id="cd16922">
    <property type="entry name" value="HATPase_EvgS-ArcB-TorS-like"/>
    <property type="match status" value="1"/>
</dbReference>
<evidence type="ECO:0000256" key="10">
    <source>
        <dbReference type="ARBA" id="ARBA00022840"/>
    </source>
</evidence>
<dbReference type="Gene3D" id="1.20.120.160">
    <property type="entry name" value="HPT domain"/>
    <property type="match status" value="1"/>
</dbReference>
<evidence type="ECO:0000256" key="15">
    <source>
        <dbReference type="ARBA" id="ARBA00064003"/>
    </source>
</evidence>
<comment type="catalytic activity">
    <reaction evidence="1">
        <text>ATP + protein L-histidine = ADP + protein N-phospho-L-histidine.</text>
        <dbReference type="EC" id="2.7.13.3"/>
    </reaction>
</comment>
<dbReference type="SUPFAM" id="SSF52172">
    <property type="entry name" value="CheY-like"/>
    <property type="match status" value="1"/>
</dbReference>
<feature type="transmembrane region" description="Helical" evidence="19">
    <location>
        <begin position="148"/>
        <end position="170"/>
    </location>
</feature>
<feature type="domain" description="Response regulatory" evidence="21">
    <location>
        <begin position="455"/>
        <end position="573"/>
    </location>
</feature>
<dbReference type="Pfam" id="PF00512">
    <property type="entry name" value="HisKA"/>
    <property type="match status" value="1"/>
</dbReference>
<dbReference type="SUPFAM" id="SSF47384">
    <property type="entry name" value="Homodimeric domain of signal transducing histidine kinase"/>
    <property type="match status" value="1"/>
</dbReference>
<dbReference type="SMART" id="SM00388">
    <property type="entry name" value="HisKA"/>
    <property type="match status" value="1"/>
</dbReference>
<dbReference type="PROSITE" id="PS50109">
    <property type="entry name" value="HIS_KIN"/>
    <property type="match status" value="1"/>
</dbReference>
<dbReference type="GO" id="GO:0005886">
    <property type="term" value="C:plasma membrane"/>
    <property type="evidence" value="ECO:0007669"/>
    <property type="project" value="UniProtKB-SubCell"/>
</dbReference>
<proteinExistence type="predicted"/>
<dbReference type="Pfam" id="PF02518">
    <property type="entry name" value="HATPase_c"/>
    <property type="match status" value="1"/>
</dbReference>
<organism evidence="23 24">
    <name type="scientific">Arenimonas fontis</name>
    <dbReference type="NCBI Taxonomy" id="2608255"/>
    <lineage>
        <taxon>Bacteria</taxon>
        <taxon>Pseudomonadati</taxon>
        <taxon>Pseudomonadota</taxon>
        <taxon>Gammaproteobacteria</taxon>
        <taxon>Lysobacterales</taxon>
        <taxon>Lysobacteraceae</taxon>
        <taxon>Arenimonas</taxon>
    </lineage>
</organism>
<keyword evidence="7 19" id="KW-0812">Transmembrane</keyword>
<feature type="transmembrane region" description="Helical" evidence="19">
    <location>
        <begin position="120"/>
        <end position="142"/>
    </location>
</feature>
<evidence type="ECO:0000256" key="18">
    <source>
        <dbReference type="PROSITE-ProRule" id="PRU00169"/>
    </source>
</evidence>
<dbReference type="InterPro" id="IPR003594">
    <property type="entry name" value="HATPase_dom"/>
</dbReference>
<evidence type="ECO:0000259" key="22">
    <source>
        <dbReference type="PROSITE" id="PS50894"/>
    </source>
</evidence>
<dbReference type="InterPro" id="IPR008207">
    <property type="entry name" value="Sig_transdc_His_kin_Hpt_dom"/>
</dbReference>
<dbReference type="InterPro" id="IPR036097">
    <property type="entry name" value="HisK_dim/P_sf"/>
</dbReference>
<dbReference type="Gene3D" id="3.30.565.10">
    <property type="entry name" value="Histidine kinase-like ATPase, C-terminal domain"/>
    <property type="match status" value="1"/>
</dbReference>
<dbReference type="Pfam" id="PF00072">
    <property type="entry name" value="Response_reg"/>
    <property type="match status" value="1"/>
</dbReference>
<dbReference type="CDD" id="cd00082">
    <property type="entry name" value="HisKA"/>
    <property type="match status" value="1"/>
</dbReference>
<dbReference type="SMART" id="SM00448">
    <property type="entry name" value="REC"/>
    <property type="match status" value="1"/>
</dbReference>
<evidence type="ECO:0000256" key="7">
    <source>
        <dbReference type="ARBA" id="ARBA00022692"/>
    </source>
</evidence>
<feature type="transmembrane region" description="Helical" evidence="19">
    <location>
        <begin position="16"/>
        <end position="35"/>
    </location>
</feature>
<keyword evidence="5 18" id="KW-0597">Phosphoprotein</keyword>
<dbReference type="CDD" id="cd17546">
    <property type="entry name" value="REC_hyHK_CKI1_RcsC-like"/>
    <property type="match status" value="1"/>
</dbReference>
<keyword evidence="12" id="KW-0902">Two-component regulatory system</keyword>
<dbReference type="InterPro" id="IPR036890">
    <property type="entry name" value="HATPase_C_sf"/>
</dbReference>
<keyword evidence="11 19" id="KW-1133">Transmembrane helix</keyword>
<feature type="transmembrane region" description="Helical" evidence="19">
    <location>
        <begin position="47"/>
        <end position="67"/>
    </location>
</feature>
<dbReference type="SUPFAM" id="SSF47226">
    <property type="entry name" value="Histidine-containing phosphotransfer domain, HPT domain"/>
    <property type="match status" value="1"/>
</dbReference>
<dbReference type="SMART" id="SM00387">
    <property type="entry name" value="HATPase_c"/>
    <property type="match status" value="1"/>
</dbReference>
<evidence type="ECO:0000256" key="14">
    <source>
        <dbReference type="ARBA" id="ARBA00023136"/>
    </source>
</evidence>
<evidence type="ECO:0000256" key="8">
    <source>
        <dbReference type="ARBA" id="ARBA00022741"/>
    </source>
</evidence>
<feature type="modified residue" description="Phosphohistidine" evidence="17">
    <location>
        <position position="649"/>
    </location>
</feature>
<dbReference type="InterPro" id="IPR001789">
    <property type="entry name" value="Sig_transdc_resp-reg_receiver"/>
</dbReference>
<dbReference type="EC" id="2.7.13.3" evidence="3"/>
<evidence type="ECO:0000256" key="11">
    <source>
        <dbReference type="ARBA" id="ARBA00022989"/>
    </source>
</evidence>
<name>A0A5B2ZBJ0_9GAMM</name>
<keyword evidence="6" id="KW-0808">Transferase</keyword>
<dbReference type="FunFam" id="1.10.287.130:FF:000002">
    <property type="entry name" value="Two-component osmosensing histidine kinase"/>
    <property type="match status" value="1"/>
</dbReference>
<keyword evidence="10" id="KW-0067">ATP-binding</keyword>
<keyword evidence="24" id="KW-1185">Reference proteome</keyword>
<dbReference type="PRINTS" id="PR00344">
    <property type="entry name" value="BCTRLSENSOR"/>
</dbReference>
<dbReference type="Gene3D" id="1.10.287.130">
    <property type="match status" value="1"/>
</dbReference>
<dbReference type="PROSITE" id="PS50110">
    <property type="entry name" value="RESPONSE_REGULATORY"/>
    <property type="match status" value="1"/>
</dbReference>
<evidence type="ECO:0000259" key="20">
    <source>
        <dbReference type="PROSITE" id="PS50109"/>
    </source>
</evidence>
<feature type="domain" description="HPt" evidence="22">
    <location>
        <begin position="610"/>
        <end position="710"/>
    </location>
</feature>
<dbReference type="InterPro" id="IPR036641">
    <property type="entry name" value="HPT_dom_sf"/>
</dbReference>
<feature type="modified residue" description="4-aspartylphosphate" evidence="18">
    <location>
        <position position="504"/>
    </location>
</feature>
<keyword evidence="8" id="KW-0547">Nucleotide-binding</keyword>
<sequence>MIRAFANRPDSEHGQALTRFAVTMVILVYLLGVTYGSEVDNEPLRLVFLFFAIEGVVGLGILIAIVLNPGVSHVRRVIGMLSDYAMMGAAMHVLGESLAPVYVVLMWVTIGNGLRFGERYLIAAILMASASFLAVILTTPYWQQNQMLAWGLLLGLSAIPAYLTSLLRALTRATAEAKRASEAKTRFLANMSHEFRTPLNGIVGMSQLLSTTHLSQEQRECTEVIQTSARALLALVEDVLDISAIEAGKLKLMVEDFRLRELIRGVQVMLQPSAAEKGLAFVVTVSDRVPDALHGDAGHLRQILVNLLNNAIKFTDVGKVALEVAIAPPRKREVSERAAESAPEIMLRFSVRDTGIGIPQEAQKRLFEAFEQVDSGRTRRYGGTGLGTTIAKGLAETMGGRLGFESEEGAGSHFWVELPYRLAEGSTLPAEAEGANVIAFDDPFVRHRARVKPLRLLIADDHQANRMVLRRLLEKAGHAVEEVDTGDAVLNLMAERDFDAVIIDLHMPGISGLDILREVRVMEAGSGHRTPFMVLTADVTPEAIQACEQAGARAFLPKPVVAARLLESLAEMALGSSDDASSAGASQVGGATAVVLDDSVLGELAELNLGKDFVRNFVQQCLRDGLRCLNSLEQCAAMSDWDGFRDQCHALKGVAGNLGMSRVAAMGGEVMRLPNWQLAKEWRARERALREQFELAREALARLPSRSGGQCSDDASG</sequence>
<dbReference type="PROSITE" id="PS50894">
    <property type="entry name" value="HPT"/>
    <property type="match status" value="1"/>
</dbReference>
<keyword evidence="14 19" id="KW-0472">Membrane</keyword>
<dbReference type="PANTHER" id="PTHR45339">
    <property type="entry name" value="HYBRID SIGNAL TRANSDUCTION HISTIDINE KINASE J"/>
    <property type="match status" value="1"/>
</dbReference>
<evidence type="ECO:0000256" key="5">
    <source>
        <dbReference type="ARBA" id="ARBA00022553"/>
    </source>
</evidence>
<evidence type="ECO:0000256" key="1">
    <source>
        <dbReference type="ARBA" id="ARBA00000085"/>
    </source>
</evidence>
<keyword evidence="13" id="KW-0843">Virulence</keyword>
<dbReference type="PANTHER" id="PTHR45339:SF1">
    <property type="entry name" value="HYBRID SIGNAL TRANSDUCTION HISTIDINE KINASE J"/>
    <property type="match status" value="1"/>
</dbReference>
<protein>
    <recommendedName>
        <fullName evidence="16">Sensory/regulatory protein RpfC</fullName>
        <ecNumber evidence="3">2.7.13.3</ecNumber>
    </recommendedName>
</protein>
<evidence type="ECO:0000313" key="24">
    <source>
        <dbReference type="Proteomes" id="UP000322165"/>
    </source>
</evidence>
<dbReference type="EMBL" id="VUOD01000001">
    <property type="protein sequence ID" value="KAA2286038.1"/>
    <property type="molecule type" value="Genomic_DNA"/>
</dbReference>
<dbReference type="SMART" id="SM00073">
    <property type="entry name" value="HPT"/>
    <property type="match status" value="1"/>
</dbReference>
<evidence type="ECO:0000256" key="12">
    <source>
        <dbReference type="ARBA" id="ARBA00023012"/>
    </source>
</evidence>
<comment type="subunit">
    <text evidence="15">At low DSF concentrations, interacts with RpfF.</text>
</comment>
<feature type="transmembrane region" description="Helical" evidence="19">
    <location>
        <begin position="87"/>
        <end position="108"/>
    </location>
</feature>
<keyword evidence="9" id="KW-0418">Kinase</keyword>
<dbReference type="InterPro" id="IPR011006">
    <property type="entry name" value="CheY-like_superfamily"/>
</dbReference>
<dbReference type="InterPro" id="IPR005467">
    <property type="entry name" value="His_kinase_dom"/>
</dbReference>
<evidence type="ECO:0000256" key="6">
    <source>
        <dbReference type="ARBA" id="ARBA00022679"/>
    </source>
</evidence>
<keyword evidence="4" id="KW-1003">Cell membrane</keyword>
<dbReference type="InterPro" id="IPR003661">
    <property type="entry name" value="HisK_dim/P_dom"/>
</dbReference>
<evidence type="ECO:0000256" key="13">
    <source>
        <dbReference type="ARBA" id="ARBA00023026"/>
    </source>
</evidence>
<dbReference type="RefSeq" id="WP_149859255.1">
    <property type="nucleotide sequence ID" value="NZ_VUOD01000001.1"/>
</dbReference>
<evidence type="ECO:0000256" key="9">
    <source>
        <dbReference type="ARBA" id="ARBA00022777"/>
    </source>
</evidence>
<dbReference type="SUPFAM" id="SSF55874">
    <property type="entry name" value="ATPase domain of HSP90 chaperone/DNA topoisomerase II/histidine kinase"/>
    <property type="match status" value="1"/>
</dbReference>
<evidence type="ECO:0000313" key="23">
    <source>
        <dbReference type="EMBL" id="KAA2286038.1"/>
    </source>
</evidence>
<dbReference type="Proteomes" id="UP000322165">
    <property type="component" value="Unassembled WGS sequence"/>
</dbReference>
<evidence type="ECO:0000256" key="3">
    <source>
        <dbReference type="ARBA" id="ARBA00012438"/>
    </source>
</evidence>
<evidence type="ECO:0000256" key="2">
    <source>
        <dbReference type="ARBA" id="ARBA00004429"/>
    </source>
</evidence>
<dbReference type="Gene3D" id="3.40.50.2300">
    <property type="match status" value="1"/>
</dbReference>
<accession>A0A5B2ZBJ0</accession>
<dbReference type="GO" id="GO:0005524">
    <property type="term" value="F:ATP binding"/>
    <property type="evidence" value="ECO:0007669"/>
    <property type="project" value="UniProtKB-KW"/>
</dbReference>
<evidence type="ECO:0000256" key="16">
    <source>
        <dbReference type="ARBA" id="ARBA00068150"/>
    </source>
</evidence>
<reference evidence="23 24" key="1">
    <citation type="submission" date="2019-09" db="EMBL/GenBank/DDBJ databases">
        <title>Arenimonas chukotkensis sp. nov., a bacterium isolated from Chukotka hot spring, Arctic region, Russia.</title>
        <authorList>
            <person name="Zayulina K.S."/>
            <person name="Prokofeva M.I."/>
            <person name="Elcheninov A.G."/>
            <person name="Novikov A."/>
            <person name="Kochetkova T.V."/>
            <person name="Kublanov I.V."/>
        </authorList>
    </citation>
    <scope>NUCLEOTIDE SEQUENCE [LARGE SCALE GENOMIC DNA]</scope>
    <source>
        <strain evidence="23 24">3729k</strain>
    </source>
</reference>
<reference evidence="23 24" key="2">
    <citation type="submission" date="2019-09" db="EMBL/GenBank/DDBJ databases">
        <authorList>
            <person name="Mazur A."/>
        </authorList>
    </citation>
    <scope>NUCLEOTIDE SEQUENCE [LARGE SCALE GENOMIC DNA]</scope>
    <source>
        <strain evidence="23 24">3729k</strain>
    </source>
</reference>
<dbReference type="AlphaFoldDB" id="A0A5B2ZBJ0"/>
<feature type="domain" description="Histidine kinase" evidence="20">
    <location>
        <begin position="190"/>
        <end position="422"/>
    </location>
</feature>
<comment type="subcellular location">
    <subcellularLocation>
        <location evidence="2">Cell inner membrane</location>
        <topology evidence="2">Multi-pass membrane protein</topology>
    </subcellularLocation>
</comment>
<evidence type="ECO:0000256" key="4">
    <source>
        <dbReference type="ARBA" id="ARBA00022475"/>
    </source>
</evidence>
<evidence type="ECO:0000256" key="19">
    <source>
        <dbReference type="SAM" id="Phobius"/>
    </source>
</evidence>
<dbReference type="Pfam" id="PF01627">
    <property type="entry name" value="Hpt"/>
    <property type="match status" value="1"/>
</dbReference>
<dbReference type="GO" id="GO:0000155">
    <property type="term" value="F:phosphorelay sensor kinase activity"/>
    <property type="evidence" value="ECO:0007669"/>
    <property type="project" value="InterPro"/>
</dbReference>
<evidence type="ECO:0000256" key="17">
    <source>
        <dbReference type="PROSITE-ProRule" id="PRU00110"/>
    </source>
</evidence>
<evidence type="ECO:0000259" key="21">
    <source>
        <dbReference type="PROSITE" id="PS50110"/>
    </source>
</evidence>
<comment type="caution">
    <text evidence="23">The sequence shown here is derived from an EMBL/GenBank/DDBJ whole genome shotgun (WGS) entry which is preliminary data.</text>
</comment>